<reference evidence="2 3" key="1">
    <citation type="journal article" date="2018" name="Antonie Van Leeuwenhoek">
        <title>Larkinella terrae sp. nov., isolated from soil on Jeju Island, South Korea.</title>
        <authorList>
            <person name="Ten L.N."/>
            <person name="Jeon J."/>
            <person name="Park S.J."/>
            <person name="Park S."/>
            <person name="Lee S.Y."/>
            <person name="Kim M.K."/>
            <person name="Jung H.Y."/>
        </authorList>
    </citation>
    <scope>NUCLEOTIDE SEQUENCE [LARGE SCALE GENOMIC DNA]</scope>
    <source>
        <strain evidence="2 3">KCTC 52001</strain>
    </source>
</reference>
<dbReference type="Gene3D" id="3.10.450.50">
    <property type="match status" value="1"/>
</dbReference>
<feature type="domain" description="SnoaL-like" evidence="1">
    <location>
        <begin position="7"/>
        <end position="128"/>
    </location>
</feature>
<name>A0A7K0EEJ6_9BACT</name>
<proteinExistence type="predicted"/>
<evidence type="ECO:0000313" key="3">
    <source>
        <dbReference type="Proteomes" id="UP000441754"/>
    </source>
</evidence>
<dbReference type="Pfam" id="PF13474">
    <property type="entry name" value="SnoaL_3"/>
    <property type="match status" value="1"/>
</dbReference>
<dbReference type="Proteomes" id="UP000441754">
    <property type="component" value="Unassembled WGS sequence"/>
</dbReference>
<dbReference type="RefSeq" id="WP_154173009.1">
    <property type="nucleotide sequence ID" value="NZ_WJXZ01000001.1"/>
</dbReference>
<organism evidence="2 3">
    <name type="scientific">Larkinella terrae</name>
    <dbReference type="NCBI Taxonomy" id="2025311"/>
    <lineage>
        <taxon>Bacteria</taxon>
        <taxon>Pseudomonadati</taxon>
        <taxon>Bacteroidota</taxon>
        <taxon>Cytophagia</taxon>
        <taxon>Cytophagales</taxon>
        <taxon>Spirosomataceae</taxon>
        <taxon>Larkinella</taxon>
    </lineage>
</organism>
<accession>A0A7K0EEJ6</accession>
<dbReference type="InterPro" id="IPR037401">
    <property type="entry name" value="SnoaL-like"/>
</dbReference>
<dbReference type="OrthoDB" id="9812295at2"/>
<dbReference type="EMBL" id="WJXZ01000001">
    <property type="protein sequence ID" value="MRS60259.1"/>
    <property type="molecule type" value="Genomic_DNA"/>
</dbReference>
<keyword evidence="3" id="KW-1185">Reference proteome</keyword>
<dbReference type="SUPFAM" id="SSF54427">
    <property type="entry name" value="NTF2-like"/>
    <property type="match status" value="1"/>
</dbReference>
<dbReference type="InterPro" id="IPR032710">
    <property type="entry name" value="NTF2-like_dom_sf"/>
</dbReference>
<comment type="caution">
    <text evidence="2">The sequence shown here is derived from an EMBL/GenBank/DDBJ whole genome shotgun (WGS) entry which is preliminary data.</text>
</comment>
<dbReference type="AlphaFoldDB" id="A0A7K0EEJ6"/>
<evidence type="ECO:0000259" key="1">
    <source>
        <dbReference type="Pfam" id="PF13474"/>
    </source>
</evidence>
<sequence>MNAEQEIRQIYADWFQGTAAKDIDAVMAHIAPNVVSYEHDAPLQYTGIDAVRDVCQRGFDVSTGQIQWDIPDLQILIRDDLAFTWGLNHMQVQEPGREKIESYSRGTRIFQKIDGQWQMIHQHVSYPYDIETGEAKTELKP</sequence>
<evidence type="ECO:0000313" key="2">
    <source>
        <dbReference type="EMBL" id="MRS60259.1"/>
    </source>
</evidence>
<gene>
    <name evidence="2" type="ORF">GJJ30_03065</name>
</gene>
<protein>
    <submittedName>
        <fullName evidence="2">DUF4440 domain-containing protein</fullName>
    </submittedName>
</protein>